<proteinExistence type="predicted"/>
<accession>A0AAD5R3D0</accession>
<sequence length="89" mass="9882">MNDRIVQFNIRTTLSSPSSNLSNHLYIILMPICVFAPSQNDDSLAIVAFELNSHSCIINNLICSLVSSALKQDSKYDHEKTEIQEKVGG</sequence>
<name>A0AAD5R3D0_PARTN</name>
<organism evidence="1 2">
    <name type="scientific">Parelaphostrongylus tenuis</name>
    <name type="common">Meningeal worm</name>
    <dbReference type="NCBI Taxonomy" id="148309"/>
    <lineage>
        <taxon>Eukaryota</taxon>
        <taxon>Metazoa</taxon>
        <taxon>Ecdysozoa</taxon>
        <taxon>Nematoda</taxon>
        <taxon>Chromadorea</taxon>
        <taxon>Rhabditida</taxon>
        <taxon>Rhabditina</taxon>
        <taxon>Rhabditomorpha</taxon>
        <taxon>Strongyloidea</taxon>
        <taxon>Metastrongylidae</taxon>
        <taxon>Parelaphostrongylus</taxon>
    </lineage>
</organism>
<keyword evidence="2" id="KW-1185">Reference proteome</keyword>
<dbReference type="Proteomes" id="UP001196413">
    <property type="component" value="Unassembled WGS sequence"/>
</dbReference>
<evidence type="ECO:0000313" key="2">
    <source>
        <dbReference type="Proteomes" id="UP001196413"/>
    </source>
</evidence>
<dbReference type="EMBL" id="JAHQIW010006334">
    <property type="protein sequence ID" value="KAJ1368848.1"/>
    <property type="molecule type" value="Genomic_DNA"/>
</dbReference>
<comment type="caution">
    <text evidence="1">The sequence shown here is derived from an EMBL/GenBank/DDBJ whole genome shotgun (WGS) entry which is preliminary data.</text>
</comment>
<protein>
    <submittedName>
        <fullName evidence="1">Uncharacterized protein</fullName>
    </submittedName>
</protein>
<evidence type="ECO:0000313" key="1">
    <source>
        <dbReference type="EMBL" id="KAJ1368848.1"/>
    </source>
</evidence>
<reference evidence="1" key="1">
    <citation type="submission" date="2021-06" db="EMBL/GenBank/DDBJ databases">
        <title>Parelaphostrongylus tenuis whole genome reference sequence.</title>
        <authorList>
            <person name="Garwood T.J."/>
            <person name="Larsen P.A."/>
            <person name="Fountain-Jones N.M."/>
            <person name="Garbe J.R."/>
            <person name="Macchietto M.G."/>
            <person name="Kania S.A."/>
            <person name="Gerhold R.W."/>
            <person name="Richards J.E."/>
            <person name="Wolf T.M."/>
        </authorList>
    </citation>
    <scope>NUCLEOTIDE SEQUENCE</scope>
    <source>
        <strain evidence="1">MNPRO001-30</strain>
        <tissue evidence="1">Meninges</tissue>
    </source>
</reference>
<gene>
    <name evidence="1" type="ORF">KIN20_030192</name>
</gene>
<dbReference type="AlphaFoldDB" id="A0AAD5R3D0"/>